<feature type="transmembrane region" description="Helical" evidence="14">
    <location>
        <begin position="195"/>
        <end position="214"/>
    </location>
</feature>
<dbReference type="InterPro" id="IPR005467">
    <property type="entry name" value="His_kinase_dom"/>
</dbReference>
<evidence type="ECO:0000313" key="17">
    <source>
        <dbReference type="EMBL" id="NYE09494.1"/>
    </source>
</evidence>
<keyword evidence="11 14" id="KW-1133">Transmembrane helix</keyword>
<dbReference type="Gene3D" id="1.10.287.130">
    <property type="match status" value="1"/>
</dbReference>
<dbReference type="SUPFAM" id="SSF47384">
    <property type="entry name" value="Homodimeric domain of signal transducing histidine kinase"/>
    <property type="match status" value="1"/>
</dbReference>
<reference evidence="18" key="1">
    <citation type="submission" date="2020-07" db="EMBL/GenBank/DDBJ databases">
        <authorList>
            <person name="Partida-Martinez L."/>
            <person name="Huntemann M."/>
            <person name="Clum A."/>
            <person name="Wang J."/>
            <person name="Palaniappan K."/>
            <person name="Ritter S."/>
            <person name="Chen I.-M."/>
            <person name="Stamatis D."/>
            <person name="Reddy T."/>
            <person name="O'Malley R."/>
            <person name="Daum C."/>
            <person name="Shapiro N."/>
            <person name="Ivanova N."/>
            <person name="Kyrpides N."/>
            <person name="Woyke T."/>
        </authorList>
    </citation>
    <scope>NUCLEOTIDE SEQUENCE [LARGE SCALE GENOMIC DNA]</scope>
    <source>
        <strain evidence="18">AT2.8</strain>
    </source>
</reference>
<reference evidence="18" key="2">
    <citation type="submission" date="2020-08" db="EMBL/GenBank/DDBJ databases">
        <title>The Agave Microbiome: Exploring the role of microbial communities in plant adaptations to desert environments.</title>
        <authorList>
            <person name="Partida-Martinez L.P."/>
        </authorList>
    </citation>
    <scope>NUCLEOTIDE SEQUENCE [LARGE SCALE GENOMIC DNA]</scope>
    <source>
        <strain evidence="18">AT2.8</strain>
    </source>
</reference>
<evidence type="ECO:0000256" key="9">
    <source>
        <dbReference type="ARBA" id="ARBA00022777"/>
    </source>
</evidence>
<dbReference type="InterPro" id="IPR003594">
    <property type="entry name" value="HATPase_dom"/>
</dbReference>
<evidence type="ECO:0000256" key="7">
    <source>
        <dbReference type="ARBA" id="ARBA00022692"/>
    </source>
</evidence>
<dbReference type="SUPFAM" id="SSF55874">
    <property type="entry name" value="ATPase domain of HSP90 chaperone/DNA topoisomerase II/histidine kinase"/>
    <property type="match status" value="1"/>
</dbReference>
<evidence type="ECO:0000256" key="5">
    <source>
        <dbReference type="ARBA" id="ARBA00022553"/>
    </source>
</evidence>
<dbReference type="GO" id="GO:0005524">
    <property type="term" value="F:ATP binding"/>
    <property type="evidence" value="ECO:0007669"/>
    <property type="project" value="UniProtKB-KW"/>
</dbReference>
<evidence type="ECO:0000256" key="14">
    <source>
        <dbReference type="SAM" id="Phobius"/>
    </source>
</evidence>
<name>A0A852TRL8_9BACI</name>
<feature type="transmembrane region" description="Helical" evidence="14">
    <location>
        <begin position="32"/>
        <end position="51"/>
    </location>
</feature>
<evidence type="ECO:0000259" key="16">
    <source>
        <dbReference type="PROSITE" id="PS50885"/>
    </source>
</evidence>
<evidence type="ECO:0000256" key="8">
    <source>
        <dbReference type="ARBA" id="ARBA00022741"/>
    </source>
</evidence>
<dbReference type="PANTHER" id="PTHR45528:SF1">
    <property type="entry name" value="SENSOR HISTIDINE KINASE CPXA"/>
    <property type="match status" value="1"/>
</dbReference>
<accession>A0A852TRL8</accession>
<dbReference type="InterPro" id="IPR050398">
    <property type="entry name" value="HssS/ArlS-like"/>
</dbReference>
<dbReference type="EC" id="2.7.13.3" evidence="3"/>
<keyword evidence="10" id="KW-0067">ATP-binding</keyword>
<dbReference type="PANTHER" id="PTHR45528">
    <property type="entry name" value="SENSOR HISTIDINE KINASE CPXA"/>
    <property type="match status" value="1"/>
</dbReference>
<evidence type="ECO:0000256" key="1">
    <source>
        <dbReference type="ARBA" id="ARBA00000085"/>
    </source>
</evidence>
<evidence type="ECO:0000256" key="11">
    <source>
        <dbReference type="ARBA" id="ARBA00022989"/>
    </source>
</evidence>
<dbReference type="Proteomes" id="UP000548423">
    <property type="component" value="Unassembled WGS sequence"/>
</dbReference>
<dbReference type="PROSITE" id="PS50109">
    <property type="entry name" value="HIS_KIN"/>
    <property type="match status" value="1"/>
</dbReference>
<dbReference type="InterPro" id="IPR004358">
    <property type="entry name" value="Sig_transdc_His_kin-like_C"/>
</dbReference>
<dbReference type="Pfam" id="PF00672">
    <property type="entry name" value="HAMP"/>
    <property type="match status" value="1"/>
</dbReference>
<comment type="subcellular location">
    <subcellularLocation>
        <location evidence="2">Cell membrane</location>
        <topology evidence="2">Multi-pass membrane protein</topology>
    </subcellularLocation>
</comment>
<dbReference type="SMART" id="SM00304">
    <property type="entry name" value="HAMP"/>
    <property type="match status" value="1"/>
</dbReference>
<comment type="caution">
    <text evidence="17">The sequence shown here is derived from an EMBL/GenBank/DDBJ whole genome shotgun (WGS) entry which is preliminary data.</text>
</comment>
<dbReference type="SUPFAM" id="SSF158472">
    <property type="entry name" value="HAMP domain-like"/>
    <property type="match status" value="1"/>
</dbReference>
<dbReference type="CDD" id="cd00082">
    <property type="entry name" value="HisKA"/>
    <property type="match status" value="1"/>
</dbReference>
<comment type="catalytic activity">
    <reaction evidence="1">
        <text>ATP + protein L-histidine = ADP + protein N-phospho-L-histidine.</text>
        <dbReference type="EC" id="2.7.13.3"/>
    </reaction>
</comment>
<dbReference type="CDD" id="cd06225">
    <property type="entry name" value="HAMP"/>
    <property type="match status" value="1"/>
</dbReference>
<evidence type="ECO:0000259" key="15">
    <source>
        <dbReference type="PROSITE" id="PS50109"/>
    </source>
</evidence>
<evidence type="ECO:0000256" key="13">
    <source>
        <dbReference type="ARBA" id="ARBA00023136"/>
    </source>
</evidence>
<evidence type="ECO:0000313" key="18">
    <source>
        <dbReference type="Proteomes" id="UP000548423"/>
    </source>
</evidence>
<protein>
    <recommendedName>
        <fullName evidence="3">histidine kinase</fullName>
        <ecNumber evidence="3">2.7.13.3</ecNumber>
    </recommendedName>
</protein>
<dbReference type="InterPro" id="IPR036097">
    <property type="entry name" value="HisK_dim/P_sf"/>
</dbReference>
<evidence type="ECO:0000256" key="10">
    <source>
        <dbReference type="ARBA" id="ARBA00022840"/>
    </source>
</evidence>
<feature type="domain" description="HAMP" evidence="16">
    <location>
        <begin position="216"/>
        <end position="269"/>
    </location>
</feature>
<dbReference type="SMART" id="SM00387">
    <property type="entry name" value="HATPase_c"/>
    <property type="match status" value="1"/>
</dbReference>
<gene>
    <name evidence="17" type="ORF">F4694_006373</name>
</gene>
<dbReference type="PRINTS" id="PR00344">
    <property type="entry name" value="BCTRLSENSOR"/>
</dbReference>
<dbReference type="InterPro" id="IPR003661">
    <property type="entry name" value="HisK_dim/P_dom"/>
</dbReference>
<keyword evidence="4" id="KW-1003">Cell membrane</keyword>
<keyword evidence="7 14" id="KW-0812">Transmembrane</keyword>
<evidence type="ECO:0000256" key="6">
    <source>
        <dbReference type="ARBA" id="ARBA00022679"/>
    </source>
</evidence>
<dbReference type="Gene3D" id="6.10.340.10">
    <property type="match status" value="1"/>
</dbReference>
<dbReference type="CDD" id="cd00075">
    <property type="entry name" value="HATPase"/>
    <property type="match status" value="1"/>
</dbReference>
<dbReference type="GO" id="GO:0005886">
    <property type="term" value="C:plasma membrane"/>
    <property type="evidence" value="ECO:0007669"/>
    <property type="project" value="UniProtKB-SubCell"/>
</dbReference>
<proteinExistence type="predicted"/>
<keyword evidence="8" id="KW-0547">Nucleotide-binding</keyword>
<evidence type="ECO:0000256" key="12">
    <source>
        <dbReference type="ARBA" id="ARBA00023012"/>
    </source>
</evidence>
<dbReference type="AlphaFoldDB" id="A0A852TRL8"/>
<dbReference type="PROSITE" id="PS50885">
    <property type="entry name" value="HAMP"/>
    <property type="match status" value="1"/>
</dbReference>
<keyword evidence="5" id="KW-0597">Phosphoprotein</keyword>
<keyword evidence="6" id="KW-0808">Transferase</keyword>
<dbReference type="GO" id="GO:0000155">
    <property type="term" value="F:phosphorelay sensor kinase activity"/>
    <property type="evidence" value="ECO:0007669"/>
    <property type="project" value="InterPro"/>
</dbReference>
<organism evidence="17 18">
    <name type="scientific">Neobacillus niacini</name>
    <dbReference type="NCBI Taxonomy" id="86668"/>
    <lineage>
        <taxon>Bacteria</taxon>
        <taxon>Bacillati</taxon>
        <taxon>Bacillota</taxon>
        <taxon>Bacilli</taxon>
        <taxon>Bacillales</taxon>
        <taxon>Bacillaceae</taxon>
        <taxon>Neobacillus</taxon>
    </lineage>
</organism>
<keyword evidence="9 17" id="KW-0418">Kinase</keyword>
<dbReference type="Gene3D" id="3.30.565.10">
    <property type="entry name" value="Histidine kinase-like ATPase, C-terminal domain"/>
    <property type="match status" value="1"/>
</dbReference>
<evidence type="ECO:0000256" key="2">
    <source>
        <dbReference type="ARBA" id="ARBA00004651"/>
    </source>
</evidence>
<dbReference type="EMBL" id="JACCBX010000022">
    <property type="protein sequence ID" value="NYE09494.1"/>
    <property type="molecule type" value="Genomic_DNA"/>
</dbReference>
<dbReference type="SMART" id="SM00388">
    <property type="entry name" value="HisKA"/>
    <property type="match status" value="1"/>
</dbReference>
<dbReference type="Pfam" id="PF00512">
    <property type="entry name" value="HisKA"/>
    <property type="match status" value="1"/>
</dbReference>
<feature type="domain" description="Histidine kinase" evidence="15">
    <location>
        <begin position="277"/>
        <end position="488"/>
    </location>
</feature>
<keyword evidence="13 14" id="KW-0472">Membrane</keyword>
<dbReference type="InterPro" id="IPR003660">
    <property type="entry name" value="HAMP_dom"/>
</dbReference>
<evidence type="ECO:0000256" key="4">
    <source>
        <dbReference type="ARBA" id="ARBA00022475"/>
    </source>
</evidence>
<keyword evidence="12" id="KW-0902">Two-component regulatory system</keyword>
<evidence type="ECO:0000256" key="3">
    <source>
        <dbReference type="ARBA" id="ARBA00012438"/>
    </source>
</evidence>
<sequence>MKSELIADWGINSVFTKNKKRTTLLKYWTTRYLATLIIGLILLGAGSLWWIQKTTLENRLNLMEYLAVETANRVTQTNGMMEVDPFFNRMLEERARVLQLEKEPELFITDLSGEAIFSRPRHMNPGRMGPRNQNNIDIPSEVFENKETIQRLEVEDIGIMYSVKSPILENNKQIGWVVLMQSADELSEVNQEYRLLFILLGGLGLLGWLVIYLLSKKILRPIQDVAHAAAQIKEGNYDLNLNTDSTEQEIFELVSSFAQMTNRLIQLEKLRAELLAGVTHDLKTPVTSISGLVQAVRDGVVTGEERQEFLDITLKEVTRLQTMIADLLDFNSLAAGAFSIRMENCNMNELVQNIVRQWGLTKPKRIDYQVVVPNETLYRNIDPLRLQQIMINLLNNSYQSLDGQGSIIVMLSESGIDIKDTGSGIPEAEQAYVFERFFRGEKKKLKARGLGLGLPFSKMLANALNGDLILTESSSRGSTFSIIWNKENPIR</sequence>
<dbReference type="InterPro" id="IPR036890">
    <property type="entry name" value="HATPase_C_sf"/>
</dbReference>
<dbReference type="Pfam" id="PF02518">
    <property type="entry name" value="HATPase_c"/>
    <property type="match status" value="1"/>
</dbReference>